<dbReference type="InterPro" id="IPR002048">
    <property type="entry name" value="EF_hand_dom"/>
</dbReference>
<dbReference type="SUPFAM" id="SSF47473">
    <property type="entry name" value="EF-hand"/>
    <property type="match status" value="1"/>
</dbReference>
<dbReference type="GO" id="GO:0005509">
    <property type="term" value="F:calcium ion binding"/>
    <property type="evidence" value="ECO:0007669"/>
    <property type="project" value="InterPro"/>
</dbReference>
<dbReference type="GO" id="GO:1903569">
    <property type="term" value="P:positive regulation of protein localization to ciliary membrane"/>
    <property type="evidence" value="ECO:0007669"/>
    <property type="project" value="TreeGrafter"/>
</dbReference>
<evidence type="ECO:0000256" key="6">
    <source>
        <dbReference type="SAM" id="MobiDB-lite"/>
    </source>
</evidence>
<keyword evidence="4" id="KW-0106">Calcium</keyword>
<dbReference type="GO" id="GO:0098797">
    <property type="term" value="C:plasma membrane protein complex"/>
    <property type="evidence" value="ECO:0007669"/>
    <property type="project" value="TreeGrafter"/>
</dbReference>
<evidence type="ECO:0000256" key="5">
    <source>
        <dbReference type="ARBA" id="ARBA00023136"/>
    </source>
</evidence>
<evidence type="ECO:0000259" key="7">
    <source>
        <dbReference type="PROSITE" id="PS50222"/>
    </source>
</evidence>
<dbReference type="InterPro" id="IPR011992">
    <property type="entry name" value="EF-hand-dom_pair"/>
</dbReference>
<proteinExistence type="predicted"/>
<dbReference type="EMBL" id="JANBTW010000104">
    <property type="protein sequence ID" value="KAJ2671374.1"/>
    <property type="molecule type" value="Genomic_DNA"/>
</dbReference>
<name>A0A9W8G2H3_9FUNG</name>
<evidence type="ECO:0000256" key="1">
    <source>
        <dbReference type="ARBA" id="ARBA00004370"/>
    </source>
</evidence>
<keyword evidence="2" id="KW-0479">Metal-binding</keyword>
<dbReference type="AlphaFoldDB" id="A0A9W8G2H3"/>
<gene>
    <name evidence="8" type="ORF">GGI25_005533</name>
</gene>
<dbReference type="PANTHER" id="PTHR46819:SF1">
    <property type="entry name" value="EF-HAND CALCIUM-BINDING DOMAIN-CONTAINING PROTEIN 7"/>
    <property type="match status" value="1"/>
</dbReference>
<dbReference type="GO" id="GO:0060170">
    <property type="term" value="C:ciliary membrane"/>
    <property type="evidence" value="ECO:0007669"/>
    <property type="project" value="TreeGrafter"/>
</dbReference>
<dbReference type="InterPro" id="IPR018247">
    <property type="entry name" value="EF_Hand_1_Ca_BS"/>
</dbReference>
<dbReference type="Proteomes" id="UP001151518">
    <property type="component" value="Unassembled WGS sequence"/>
</dbReference>
<comment type="caution">
    <text evidence="8">The sequence shown here is derived from an EMBL/GenBank/DDBJ whole genome shotgun (WGS) entry which is preliminary data.</text>
</comment>
<dbReference type="InterPro" id="IPR052266">
    <property type="entry name" value="Miro-EF-hand_domain"/>
</dbReference>
<evidence type="ECO:0000313" key="9">
    <source>
        <dbReference type="Proteomes" id="UP001151518"/>
    </source>
</evidence>
<organism evidence="8 9">
    <name type="scientific">Coemansia spiralis</name>
    <dbReference type="NCBI Taxonomy" id="417178"/>
    <lineage>
        <taxon>Eukaryota</taxon>
        <taxon>Fungi</taxon>
        <taxon>Fungi incertae sedis</taxon>
        <taxon>Zoopagomycota</taxon>
        <taxon>Kickxellomycotina</taxon>
        <taxon>Kickxellomycetes</taxon>
        <taxon>Kickxellales</taxon>
        <taxon>Kickxellaceae</taxon>
        <taxon>Coemansia</taxon>
    </lineage>
</organism>
<evidence type="ECO:0000256" key="3">
    <source>
        <dbReference type="ARBA" id="ARBA00022737"/>
    </source>
</evidence>
<dbReference type="OrthoDB" id="26525at2759"/>
<keyword evidence="3" id="KW-0677">Repeat</keyword>
<dbReference type="PANTHER" id="PTHR46819">
    <property type="entry name" value="EF-HAND CALCIUM-BINDING DOMAIN-CONTAINING PROTEIN 7"/>
    <property type="match status" value="1"/>
</dbReference>
<reference evidence="8" key="1">
    <citation type="submission" date="2022-07" db="EMBL/GenBank/DDBJ databases">
        <title>Phylogenomic reconstructions and comparative analyses of Kickxellomycotina fungi.</title>
        <authorList>
            <person name="Reynolds N.K."/>
            <person name="Stajich J.E."/>
            <person name="Barry K."/>
            <person name="Grigoriev I.V."/>
            <person name="Crous P."/>
            <person name="Smith M.E."/>
        </authorList>
    </citation>
    <scope>NUCLEOTIDE SEQUENCE</scope>
    <source>
        <strain evidence="8">NRRL 3115</strain>
    </source>
</reference>
<feature type="region of interest" description="Disordered" evidence="6">
    <location>
        <begin position="108"/>
        <end position="136"/>
    </location>
</feature>
<evidence type="ECO:0000256" key="2">
    <source>
        <dbReference type="ARBA" id="ARBA00022723"/>
    </source>
</evidence>
<evidence type="ECO:0000313" key="8">
    <source>
        <dbReference type="EMBL" id="KAJ2671374.1"/>
    </source>
</evidence>
<accession>A0A9W8G2H3</accession>
<keyword evidence="5" id="KW-0472">Membrane</keyword>
<feature type="domain" description="EF-hand" evidence="7">
    <location>
        <begin position="18"/>
        <end position="53"/>
    </location>
</feature>
<dbReference type="PROSITE" id="PS50222">
    <property type="entry name" value="EF_HAND_2"/>
    <property type="match status" value="1"/>
</dbReference>
<dbReference type="PROSITE" id="PS00018">
    <property type="entry name" value="EF_HAND_1"/>
    <property type="match status" value="1"/>
</dbReference>
<dbReference type="Pfam" id="PF13499">
    <property type="entry name" value="EF-hand_7"/>
    <property type="match status" value="1"/>
</dbReference>
<comment type="subcellular location">
    <subcellularLocation>
        <location evidence="1">Membrane</location>
    </subcellularLocation>
</comment>
<dbReference type="Gene3D" id="1.10.238.10">
    <property type="entry name" value="EF-hand"/>
    <property type="match status" value="1"/>
</dbReference>
<sequence length="136" mass="15464">MCMMAVELVQDDMELTPGCEAALNEIFERYDKDEDGALNYEELQAFATFTNGEPFSENDLEDIRTNLECTNDGKLLREGFMQMYSLQTNAGDEDETWKDLKMHGYNAELKLSKKTDPETSVEAPAESKEQQTQPSD</sequence>
<protein>
    <recommendedName>
        <fullName evidence="7">EF-hand domain-containing protein</fullName>
    </recommendedName>
</protein>
<evidence type="ECO:0000256" key="4">
    <source>
        <dbReference type="ARBA" id="ARBA00022837"/>
    </source>
</evidence>